<dbReference type="GO" id="GO:0046872">
    <property type="term" value="F:metal ion binding"/>
    <property type="evidence" value="ECO:0007669"/>
    <property type="project" value="UniProtKB-KW"/>
</dbReference>
<gene>
    <name evidence="3" type="ORF">CARG_07775</name>
</gene>
<dbReference type="SUPFAM" id="SSF55031">
    <property type="entry name" value="Bacterial exopeptidase dimerisation domain"/>
    <property type="match status" value="1"/>
</dbReference>
<dbReference type="NCBIfam" id="TIGR01891">
    <property type="entry name" value="amidohydrolases"/>
    <property type="match status" value="1"/>
</dbReference>
<feature type="binding site" evidence="1">
    <location>
        <position position="441"/>
    </location>
    <ligand>
        <name>Mn(2+)</name>
        <dbReference type="ChEBI" id="CHEBI:29035"/>
        <label>2</label>
    </ligand>
</feature>
<dbReference type="AlphaFoldDB" id="U3GZU1"/>
<dbReference type="InterPro" id="IPR011650">
    <property type="entry name" value="Peptidase_M20_dimer"/>
</dbReference>
<organism evidence="3 4">
    <name type="scientific">Corynebacterium argentoratense DSM 44202</name>
    <dbReference type="NCBI Taxonomy" id="1348662"/>
    <lineage>
        <taxon>Bacteria</taxon>
        <taxon>Bacillati</taxon>
        <taxon>Actinomycetota</taxon>
        <taxon>Actinomycetes</taxon>
        <taxon>Mycobacteriales</taxon>
        <taxon>Corynebacteriaceae</taxon>
        <taxon>Corynebacterium</taxon>
    </lineage>
</organism>
<dbReference type="STRING" id="1348662.CARG_07775"/>
<keyword evidence="1" id="KW-0464">Manganese</keyword>
<reference evidence="3 4" key="1">
    <citation type="journal article" date="2013" name="Genome Announc.">
        <title>Whole-Genome Sequence of the Clinical Strain Corynebacterium argentoratense DSM 44202, Isolated from a Human Throat Specimen.</title>
        <authorList>
            <person name="Bomholt C."/>
            <person name="Glaub A."/>
            <person name="Gravermann K."/>
            <person name="Albersmeier A."/>
            <person name="Brinkrolf K."/>
            <person name="Ruckert C."/>
            <person name="Tauch A."/>
        </authorList>
    </citation>
    <scope>NUCLEOTIDE SEQUENCE [LARGE SCALE GENOMIC DNA]</scope>
    <source>
        <strain evidence="3">DSM 44202</strain>
    </source>
</reference>
<accession>U3GZU1</accession>
<dbReference type="eggNOG" id="COG1473">
    <property type="taxonomic scope" value="Bacteria"/>
</dbReference>
<dbReference type="InterPro" id="IPR017439">
    <property type="entry name" value="Amidohydrolase"/>
</dbReference>
<dbReference type="Gene3D" id="3.30.70.360">
    <property type="match status" value="1"/>
</dbReference>
<dbReference type="Proteomes" id="UP000016943">
    <property type="component" value="Chromosome"/>
</dbReference>
<dbReference type="HOGENOM" id="CLU_023257_0_1_11"/>
<feature type="binding site" evidence="1">
    <location>
        <position position="180"/>
    </location>
    <ligand>
        <name>Mn(2+)</name>
        <dbReference type="ChEBI" id="CHEBI:29035"/>
        <label>2</label>
    </ligand>
</feature>
<dbReference type="PIRSF" id="PIRSF005962">
    <property type="entry name" value="Pept_M20D_amidohydro"/>
    <property type="match status" value="1"/>
</dbReference>
<dbReference type="GO" id="GO:0016787">
    <property type="term" value="F:hydrolase activity"/>
    <property type="evidence" value="ECO:0007669"/>
    <property type="project" value="InterPro"/>
</dbReference>
<evidence type="ECO:0000313" key="4">
    <source>
        <dbReference type="Proteomes" id="UP000016943"/>
    </source>
</evidence>
<feature type="binding site" evidence="1">
    <location>
        <position position="182"/>
    </location>
    <ligand>
        <name>Mn(2+)</name>
        <dbReference type="ChEBI" id="CHEBI:29035"/>
        <label>2</label>
    </ligand>
</feature>
<proteinExistence type="predicted"/>
<feature type="binding site" evidence="1">
    <location>
        <position position="219"/>
    </location>
    <ligand>
        <name>Mn(2+)</name>
        <dbReference type="ChEBI" id="CHEBI:29035"/>
        <label>2</label>
    </ligand>
</feature>
<comment type="cofactor">
    <cofactor evidence="1">
        <name>Mn(2+)</name>
        <dbReference type="ChEBI" id="CHEBI:29035"/>
    </cofactor>
    <text evidence="1">The Mn(2+) ion enhances activity.</text>
</comment>
<dbReference type="RefSeq" id="WP_021012062.1">
    <property type="nucleotide sequence ID" value="NC_022198.1"/>
</dbReference>
<dbReference type="InterPro" id="IPR002933">
    <property type="entry name" value="Peptidase_M20"/>
</dbReference>
<protein>
    <recommendedName>
        <fullName evidence="2">Peptidase M20 dimerisation domain-containing protein</fullName>
    </recommendedName>
</protein>
<name>U3GZU1_9CORY</name>
<keyword evidence="1" id="KW-0479">Metal-binding</keyword>
<dbReference type="KEGG" id="caz:CARG_07775"/>
<dbReference type="SUPFAM" id="SSF53187">
    <property type="entry name" value="Zn-dependent exopeptidases"/>
    <property type="match status" value="1"/>
</dbReference>
<evidence type="ECO:0000259" key="2">
    <source>
        <dbReference type="Pfam" id="PF07687"/>
    </source>
</evidence>
<evidence type="ECO:0000313" key="3">
    <source>
        <dbReference type="EMBL" id="AGU15672.1"/>
    </source>
</evidence>
<feature type="domain" description="Peptidase M20 dimerisation" evidence="2">
    <location>
        <begin position="269"/>
        <end position="359"/>
    </location>
</feature>
<dbReference type="PANTHER" id="PTHR11014:SF63">
    <property type="entry name" value="METALLOPEPTIDASE, PUTATIVE (AFU_ORTHOLOGUE AFUA_6G09600)-RELATED"/>
    <property type="match status" value="1"/>
</dbReference>
<dbReference type="Pfam" id="PF07687">
    <property type="entry name" value="M20_dimer"/>
    <property type="match status" value="1"/>
</dbReference>
<dbReference type="PATRIC" id="fig|1348662.3.peg.1536"/>
<evidence type="ECO:0000256" key="1">
    <source>
        <dbReference type="PIRSR" id="PIRSR005962-1"/>
    </source>
</evidence>
<feature type="binding site" evidence="1">
    <location>
        <position position="244"/>
    </location>
    <ligand>
        <name>Mn(2+)</name>
        <dbReference type="ChEBI" id="CHEBI:29035"/>
        <label>2</label>
    </ligand>
</feature>
<keyword evidence="4" id="KW-1185">Reference proteome</keyword>
<dbReference type="Pfam" id="PF01546">
    <property type="entry name" value="Peptidase_M20"/>
    <property type="match status" value="1"/>
</dbReference>
<dbReference type="EMBL" id="CP006365">
    <property type="protein sequence ID" value="AGU15672.1"/>
    <property type="molecule type" value="Genomic_DNA"/>
</dbReference>
<sequence>MMAQCGLRWALLCGQVVDGGKLVLNSAYWARDCQGLKQEGCWVSTTAVDSAQHVPGGLLEAVTAWLAEHEREVTAWREHLHSYPETSHNEVETTAFIAKVLRHHGLEPVLFPATGLYVDIDDLHSVNDAASDGTEHDDAAGLPQPGALRVAFRADIDALPIAENTGLPFASKNPGVMHACGHDVHAAVLLGFACAVADAVKQGAALPQGIRCIFQPAEEVMDGGAPSVISWGALSGVSTIFALHVEPKLAVGRIGIREGAITSAGDVINIEVVGPGGHTSRPHRSADVVYALSRVVTELPAVLSRRIDPRSGTVMVFGAIQAGATANAIPKRGVAKGTIRTADIAVWNMVEPLLRELIGDIVRPTGCDVIVNYQRGVPPVVNDAVATVVCADAVRAIDPEAVVQVPQSSGGEDFSWYLQHIPGAMVRLGAWNGQGKRSDLHQEDMVADPRAVGIGIKFFASVLDRLFG</sequence>
<dbReference type="GeneID" id="78250304"/>
<dbReference type="Gene3D" id="3.40.630.10">
    <property type="entry name" value="Zn peptidases"/>
    <property type="match status" value="1"/>
</dbReference>
<dbReference type="PANTHER" id="PTHR11014">
    <property type="entry name" value="PEPTIDASE M20 FAMILY MEMBER"/>
    <property type="match status" value="1"/>
</dbReference>
<dbReference type="InterPro" id="IPR036264">
    <property type="entry name" value="Bact_exopeptidase_dim_dom"/>
</dbReference>